<evidence type="ECO:0000256" key="3">
    <source>
        <dbReference type="ARBA" id="ARBA00023163"/>
    </source>
</evidence>
<dbReference type="AlphaFoldDB" id="A0A9W8KZ66"/>
<keyword evidence="2" id="KW-0805">Transcription regulation</keyword>
<dbReference type="Gene3D" id="2.60.40.3960">
    <property type="entry name" value="Velvet domain"/>
    <property type="match status" value="1"/>
</dbReference>
<dbReference type="InterPro" id="IPR021740">
    <property type="entry name" value="Velvet"/>
</dbReference>
<evidence type="ECO:0000313" key="7">
    <source>
        <dbReference type="EMBL" id="KAJ2678476.1"/>
    </source>
</evidence>
<comment type="subcellular location">
    <subcellularLocation>
        <location evidence="1">Nucleus</location>
    </subcellularLocation>
</comment>
<dbReference type="Pfam" id="PF11754">
    <property type="entry name" value="Velvet"/>
    <property type="match status" value="1"/>
</dbReference>
<gene>
    <name evidence="7" type="ORF">GGI25_002270</name>
</gene>
<dbReference type="GO" id="GO:0005634">
    <property type="term" value="C:nucleus"/>
    <property type="evidence" value="ECO:0007669"/>
    <property type="project" value="UniProtKB-SubCell"/>
</dbReference>
<evidence type="ECO:0000256" key="4">
    <source>
        <dbReference type="ARBA" id="ARBA00023242"/>
    </source>
</evidence>
<keyword evidence="3" id="KW-0804">Transcription</keyword>
<dbReference type="InterPro" id="IPR037525">
    <property type="entry name" value="Velvet_dom"/>
</dbReference>
<feature type="region of interest" description="Disordered" evidence="5">
    <location>
        <begin position="1"/>
        <end position="24"/>
    </location>
</feature>
<dbReference type="Proteomes" id="UP001151518">
    <property type="component" value="Unassembled WGS sequence"/>
</dbReference>
<evidence type="ECO:0000313" key="8">
    <source>
        <dbReference type="Proteomes" id="UP001151518"/>
    </source>
</evidence>
<accession>A0A9W8KZ66</accession>
<organism evidence="7 8">
    <name type="scientific">Coemansia spiralis</name>
    <dbReference type="NCBI Taxonomy" id="417178"/>
    <lineage>
        <taxon>Eukaryota</taxon>
        <taxon>Fungi</taxon>
        <taxon>Fungi incertae sedis</taxon>
        <taxon>Zoopagomycota</taxon>
        <taxon>Kickxellomycotina</taxon>
        <taxon>Kickxellomycetes</taxon>
        <taxon>Kickxellales</taxon>
        <taxon>Kickxellaceae</taxon>
        <taxon>Coemansia</taxon>
    </lineage>
</organism>
<dbReference type="EMBL" id="JANBTW010000020">
    <property type="protein sequence ID" value="KAJ2678476.1"/>
    <property type="molecule type" value="Genomic_DNA"/>
</dbReference>
<comment type="caution">
    <text evidence="7">The sequence shown here is derived from an EMBL/GenBank/DDBJ whole genome shotgun (WGS) entry which is preliminary data.</text>
</comment>
<feature type="domain" description="Velvet" evidence="6">
    <location>
        <begin position="25"/>
        <end position="321"/>
    </location>
</feature>
<evidence type="ECO:0000256" key="1">
    <source>
        <dbReference type="ARBA" id="ARBA00004123"/>
    </source>
</evidence>
<proteinExistence type="predicted"/>
<keyword evidence="4" id="KW-0539">Nucleus</keyword>
<evidence type="ECO:0000256" key="5">
    <source>
        <dbReference type="SAM" id="MobiDB-lite"/>
    </source>
</evidence>
<evidence type="ECO:0000259" key="6">
    <source>
        <dbReference type="PROSITE" id="PS51821"/>
    </source>
</evidence>
<dbReference type="PANTHER" id="PTHR33572:SF3">
    <property type="entry name" value="VELVET COMPLEX SUBUNIT B"/>
    <property type="match status" value="1"/>
</dbReference>
<dbReference type="PANTHER" id="PTHR33572">
    <property type="entry name" value="SPORE DEVELOPMENT REGULATOR VOSA"/>
    <property type="match status" value="1"/>
</dbReference>
<dbReference type="PROSITE" id="PS51821">
    <property type="entry name" value="VELVET"/>
    <property type="match status" value="1"/>
</dbReference>
<protein>
    <recommendedName>
        <fullName evidence="6">Velvet domain-containing protein</fullName>
    </recommendedName>
</protein>
<name>A0A9W8KZ66_9FUNG</name>
<evidence type="ECO:0000256" key="2">
    <source>
        <dbReference type="ARBA" id="ARBA00023015"/>
    </source>
</evidence>
<dbReference type="OrthoDB" id="1746739at2759"/>
<reference evidence="7" key="1">
    <citation type="submission" date="2022-07" db="EMBL/GenBank/DDBJ databases">
        <title>Phylogenomic reconstructions and comparative analyses of Kickxellomycotina fungi.</title>
        <authorList>
            <person name="Reynolds N.K."/>
            <person name="Stajich J.E."/>
            <person name="Barry K."/>
            <person name="Grigoriev I.V."/>
            <person name="Crous P."/>
            <person name="Smith M.E."/>
        </authorList>
    </citation>
    <scope>NUCLEOTIDE SEQUENCE</scope>
    <source>
        <strain evidence="7">NRRL 3115</strain>
    </source>
</reference>
<sequence length="338" mass="36675">MLSSNASSEALDASRLDPHQLQPDDSTDRYIYKLFVVQQPLRARMCGFGEKDRRPCTPPPILQLIIYDSQTLQRVDVKHIETSFFTATCSLFSVDMEVDMDLIRQRAGQDFPLGLPFIPASNTVQKPMQQPATTDNRNSSIISSWGSPNDSGDQATRSSSTNSTSKAVTLGQNAASSASIMSFSAGSRTDSGGNNGAYSGGHSSCSDGYTDNMDSSVCTVRNLIGASVATGAKLNNTDGSLGIFFVFPDLSIRKDGEYRFKFSFFDLQSKTGGLIQIATPIKAYAFSEPFRVYSAKQFPGMIESTPLSRHFAKQGVKIPVRKESGKSNLGGEDDDWGN</sequence>
<dbReference type="InterPro" id="IPR038491">
    <property type="entry name" value="Velvet_dom_sf"/>
</dbReference>
<feature type="region of interest" description="Disordered" evidence="5">
    <location>
        <begin position="126"/>
        <end position="168"/>
    </location>
</feature>